<dbReference type="Gene3D" id="1.20.1080.10">
    <property type="entry name" value="Glycerol uptake facilitator protein"/>
    <property type="match status" value="1"/>
</dbReference>
<dbReference type="Proteomes" id="UP000320791">
    <property type="component" value="Unassembled WGS sequence"/>
</dbReference>
<dbReference type="EMBL" id="VOHM01000005">
    <property type="protein sequence ID" value="TWT26961.1"/>
    <property type="molecule type" value="Genomic_DNA"/>
</dbReference>
<dbReference type="InterPro" id="IPR023271">
    <property type="entry name" value="Aquaporin-like"/>
</dbReference>
<dbReference type="GO" id="GO:0015499">
    <property type="term" value="F:formate transmembrane transporter activity"/>
    <property type="evidence" value="ECO:0007669"/>
    <property type="project" value="TreeGrafter"/>
</dbReference>
<dbReference type="OrthoDB" id="9786493at2"/>
<feature type="transmembrane region" description="Helical" evidence="6">
    <location>
        <begin position="232"/>
        <end position="254"/>
    </location>
</feature>
<reference evidence="7 8" key="1">
    <citation type="submission" date="2019-08" db="EMBL/GenBank/DDBJ databases">
        <authorList>
            <person name="Lei W."/>
        </authorList>
    </citation>
    <scope>NUCLEOTIDE SEQUENCE [LARGE SCALE GENOMIC DNA]</scope>
    <source>
        <strain evidence="7 8">CCUG 58627</strain>
    </source>
</reference>
<gene>
    <name evidence="7" type="ORF">FRX94_03725</name>
</gene>
<evidence type="ECO:0000256" key="3">
    <source>
        <dbReference type="ARBA" id="ARBA00022989"/>
    </source>
</evidence>
<feature type="transmembrane region" description="Helical" evidence="6">
    <location>
        <begin position="153"/>
        <end position="174"/>
    </location>
</feature>
<sequence>MLNLSENLDYQARSAQTRVAGMKHFGGFLASSAIAGAFVGLGVLFMLTAGGPLKAAGHPAASLIAGSVFGVGLVLVVFSGVQLLTSAMMVFPIGLWRRTITWSAALRGIAFMYLGNLLGSVVLAGVIVGSGMVRPGTPVGDYLAVAAHHKVHHTAIELLLLGVLCNIFVCLAVWGAAATDNAAAKVLVIGWCVAAFVASGTEHVVANMTLLSAALMQGAEGVTLGNALWNQLWVFLGNGIGGALFIAVPLLLAAPTAQLQASAKSAT</sequence>
<protein>
    <submittedName>
        <fullName evidence="7">Formate/nitrite transporter family protein</fullName>
    </submittedName>
</protein>
<evidence type="ECO:0000256" key="4">
    <source>
        <dbReference type="ARBA" id="ARBA00023136"/>
    </source>
</evidence>
<keyword evidence="8" id="KW-1185">Reference proteome</keyword>
<accession>A0A5C5UJR2</accession>
<keyword evidence="2 6" id="KW-0812">Transmembrane</keyword>
<keyword evidence="3 6" id="KW-1133">Transmembrane helix</keyword>
<evidence type="ECO:0000256" key="5">
    <source>
        <dbReference type="ARBA" id="ARBA00049660"/>
    </source>
</evidence>
<evidence type="ECO:0000256" key="1">
    <source>
        <dbReference type="ARBA" id="ARBA00004141"/>
    </source>
</evidence>
<feature type="transmembrane region" description="Helical" evidence="6">
    <location>
        <begin position="108"/>
        <end position="133"/>
    </location>
</feature>
<feature type="transmembrane region" description="Helical" evidence="6">
    <location>
        <begin position="69"/>
        <end position="96"/>
    </location>
</feature>
<dbReference type="InterPro" id="IPR000292">
    <property type="entry name" value="For/NO2_transpt"/>
</dbReference>
<feature type="transmembrane region" description="Helical" evidence="6">
    <location>
        <begin position="186"/>
        <end position="206"/>
    </location>
</feature>
<keyword evidence="4 6" id="KW-0472">Membrane</keyword>
<evidence type="ECO:0000313" key="7">
    <source>
        <dbReference type="EMBL" id="TWT26961.1"/>
    </source>
</evidence>
<dbReference type="InterPro" id="IPR024002">
    <property type="entry name" value="For/NO2_transpt_CS"/>
</dbReference>
<comment type="caution">
    <text evidence="7">The sequence shown here is derived from an EMBL/GenBank/DDBJ whole genome shotgun (WGS) entry which is preliminary data.</text>
</comment>
<evidence type="ECO:0000256" key="6">
    <source>
        <dbReference type="SAM" id="Phobius"/>
    </source>
</evidence>
<dbReference type="RefSeq" id="WP_146323779.1">
    <property type="nucleotide sequence ID" value="NZ_BAABLR010000015.1"/>
</dbReference>
<dbReference type="GO" id="GO:0005886">
    <property type="term" value="C:plasma membrane"/>
    <property type="evidence" value="ECO:0007669"/>
    <property type="project" value="TreeGrafter"/>
</dbReference>
<proteinExistence type="inferred from homology"/>
<dbReference type="AlphaFoldDB" id="A0A5C5UJR2"/>
<name>A0A5C5UJR2_9CORY</name>
<comment type="subcellular location">
    <subcellularLocation>
        <location evidence="1">Membrane</location>
        <topology evidence="1">Multi-pass membrane protein</topology>
    </subcellularLocation>
</comment>
<dbReference type="Pfam" id="PF01226">
    <property type="entry name" value="Form_Nir_trans"/>
    <property type="match status" value="1"/>
</dbReference>
<evidence type="ECO:0000256" key="2">
    <source>
        <dbReference type="ARBA" id="ARBA00022692"/>
    </source>
</evidence>
<feature type="transmembrane region" description="Helical" evidence="6">
    <location>
        <begin position="28"/>
        <end position="49"/>
    </location>
</feature>
<dbReference type="PANTHER" id="PTHR30520:SF8">
    <property type="entry name" value="NITRITE TRANSPORTER NIRC"/>
    <property type="match status" value="1"/>
</dbReference>
<dbReference type="PANTHER" id="PTHR30520">
    <property type="entry name" value="FORMATE TRANSPORTER-RELATED"/>
    <property type="match status" value="1"/>
</dbReference>
<evidence type="ECO:0000313" key="8">
    <source>
        <dbReference type="Proteomes" id="UP000320791"/>
    </source>
</evidence>
<organism evidence="7 8">
    <name type="scientific">Corynebacterium canis</name>
    <dbReference type="NCBI Taxonomy" id="679663"/>
    <lineage>
        <taxon>Bacteria</taxon>
        <taxon>Bacillati</taxon>
        <taxon>Actinomycetota</taxon>
        <taxon>Actinomycetes</taxon>
        <taxon>Mycobacteriales</taxon>
        <taxon>Corynebacteriaceae</taxon>
        <taxon>Corynebacterium</taxon>
    </lineage>
</organism>
<dbReference type="PROSITE" id="PS01006">
    <property type="entry name" value="FORMATE_NITRITE_TP_2"/>
    <property type="match status" value="1"/>
</dbReference>
<comment type="similarity">
    <text evidence="5">Belongs to the FNT transporter (TC 1.A.16) family.</text>
</comment>